<dbReference type="EMBL" id="MFKF01000265">
    <property type="protein sequence ID" value="OGG47847.1"/>
    <property type="molecule type" value="Genomic_DNA"/>
</dbReference>
<dbReference type="GO" id="GO:0006783">
    <property type="term" value="P:heme biosynthetic process"/>
    <property type="evidence" value="ECO:0007669"/>
    <property type="project" value="UniProtKB-UniRule"/>
</dbReference>
<evidence type="ECO:0000256" key="6">
    <source>
        <dbReference type="HAMAP-Rule" id="MF_00323"/>
    </source>
</evidence>
<keyword evidence="6" id="KW-0963">Cytoplasm</keyword>
<dbReference type="SUPFAM" id="SSF53800">
    <property type="entry name" value="Chelatase"/>
    <property type="match status" value="1"/>
</dbReference>
<dbReference type="NCBIfam" id="TIGR00109">
    <property type="entry name" value="hemH"/>
    <property type="match status" value="1"/>
</dbReference>
<dbReference type="CDD" id="cd03411">
    <property type="entry name" value="Ferrochelatase_N"/>
    <property type="match status" value="1"/>
</dbReference>
<feature type="binding site" evidence="6">
    <location>
        <position position="267"/>
    </location>
    <ligand>
        <name>Fe(2+)</name>
        <dbReference type="ChEBI" id="CHEBI:29033"/>
    </ligand>
</feature>
<comment type="function">
    <text evidence="6">Catalyzes the ferrous insertion into protoporphyrin IX.</text>
</comment>
<evidence type="ECO:0000256" key="4">
    <source>
        <dbReference type="ARBA" id="ARBA00023244"/>
    </source>
</evidence>
<gene>
    <name evidence="6" type="primary">hemH</name>
    <name evidence="8" type="ORF">A3F84_29235</name>
</gene>
<dbReference type="InterPro" id="IPR001015">
    <property type="entry name" value="Ferrochelatase"/>
</dbReference>
<evidence type="ECO:0000256" key="2">
    <source>
        <dbReference type="ARBA" id="ARBA00023133"/>
    </source>
</evidence>
<protein>
    <recommendedName>
        <fullName evidence="6">Ferrochelatase</fullName>
        <ecNumber evidence="6">4.98.1.1</ecNumber>
    </recommendedName>
    <alternativeName>
        <fullName evidence="6">Heme synthase</fullName>
    </alternativeName>
    <alternativeName>
        <fullName evidence="6">Protoheme ferro-lyase</fullName>
    </alternativeName>
</protein>
<comment type="caution">
    <text evidence="8">The sequence shown here is derived from an EMBL/GenBank/DDBJ whole genome shotgun (WGS) entry which is preliminary data.</text>
</comment>
<keyword evidence="3 6" id="KW-0456">Lyase</keyword>
<comment type="subcellular location">
    <subcellularLocation>
        <location evidence="6">Cytoplasm</location>
    </subcellularLocation>
</comment>
<evidence type="ECO:0000313" key="9">
    <source>
        <dbReference type="Proteomes" id="UP000178606"/>
    </source>
</evidence>
<evidence type="ECO:0000256" key="7">
    <source>
        <dbReference type="RuleBase" id="RU004185"/>
    </source>
</evidence>
<dbReference type="Proteomes" id="UP000178606">
    <property type="component" value="Unassembled WGS sequence"/>
</dbReference>
<sequence>MSMHAELKGVLLMTYGTARNAEEIPGYLSSVRGGRDVPAELIAEFQRRFALVGASPLIAITVEQAEALERRLNDEAGPDRFLVRAGMQHSAPTIREALGELRDAGATEIVGIVLAPQFSPRVMRGYLHAVSSAEKELGLERPVRVAESWHQTPAFIEAVAERVEQALQGLTEELRATVGVVFTAHSLPKSVADNEPGYLKDLHDTAVDVAAKVLLPVDRWSFAYQSAGYTREEWLKPDLTDAMRQLHAEGHRVVLVVPVQFLSDHHEILYDIDVAAQKQADQEGVLLLRTASLNASPLLIEALAAVAHRELASRTV</sequence>
<dbReference type="UniPathway" id="UPA00252">
    <property type="reaction ID" value="UER00325"/>
</dbReference>
<organism evidence="8 9">
    <name type="scientific">Handelsmanbacteria sp. (strain RIFCSPLOWO2_12_FULL_64_10)</name>
    <dbReference type="NCBI Taxonomy" id="1817868"/>
    <lineage>
        <taxon>Bacteria</taxon>
        <taxon>Candidatus Handelsmaniibacteriota</taxon>
    </lineage>
</organism>
<dbReference type="GO" id="GO:0005737">
    <property type="term" value="C:cytoplasm"/>
    <property type="evidence" value="ECO:0007669"/>
    <property type="project" value="UniProtKB-SubCell"/>
</dbReference>
<dbReference type="EC" id="4.98.1.1" evidence="6"/>
<dbReference type="GO" id="GO:0046872">
    <property type="term" value="F:metal ion binding"/>
    <property type="evidence" value="ECO:0007669"/>
    <property type="project" value="UniProtKB-KW"/>
</dbReference>
<name>A0A1F6CFQ8_HANXR</name>
<comment type="pathway">
    <text evidence="6">Porphyrin-containing compound metabolism; protoheme biosynthesis; protoheme from protoporphyrin-IX: step 1/1.</text>
</comment>
<keyword evidence="1 6" id="KW-0408">Iron</keyword>
<keyword evidence="6" id="KW-0479">Metal-binding</keyword>
<accession>A0A1F6CFQ8</accession>
<dbReference type="Pfam" id="PF00762">
    <property type="entry name" value="Ferrochelatase"/>
    <property type="match status" value="1"/>
</dbReference>
<evidence type="ECO:0000256" key="1">
    <source>
        <dbReference type="ARBA" id="ARBA00023004"/>
    </source>
</evidence>
<evidence type="ECO:0000256" key="5">
    <source>
        <dbReference type="ARBA" id="ARBA00024536"/>
    </source>
</evidence>
<keyword evidence="2 6" id="KW-0350">Heme biosynthesis</keyword>
<evidence type="ECO:0000313" key="8">
    <source>
        <dbReference type="EMBL" id="OGG47847.1"/>
    </source>
</evidence>
<dbReference type="PANTHER" id="PTHR11108:SF1">
    <property type="entry name" value="FERROCHELATASE, MITOCHONDRIAL"/>
    <property type="match status" value="1"/>
</dbReference>
<dbReference type="CDD" id="cd00419">
    <property type="entry name" value="Ferrochelatase_C"/>
    <property type="match status" value="1"/>
</dbReference>
<reference evidence="8 9" key="1">
    <citation type="journal article" date="2016" name="Nat. Commun.">
        <title>Thousands of microbial genomes shed light on interconnected biogeochemical processes in an aquifer system.</title>
        <authorList>
            <person name="Anantharaman K."/>
            <person name="Brown C.T."/>
            <person name="Hug L.A."/>
            <person name="Sharon I."/>
            <person name="Castelle C.J."/>
            <person name="Probst A.J."/>
            <person name="Thomas B.C."/>
            <person name="Singh A."/>
            <person name="Wilkins M.J."/>
            <person name="Karaoz U."/>
            <person name="Brodie E.L."/>
            <person name="Williams K.H."/>
            <person name="Hubbard S.S."/>
            <person name="Banfield J.F."/>
        </authorList>
    </citation>
    <scope>NUCLEOTIDE SEQUENCE [LARGE SCALE GENOMIC DNA]</scope>
    <source>
        <strain evidence="9">RIFCSPLOWO2_12_FULL_64_10</strain>
    </source>
</reference>
<proteinExistence type="inferred from homology"/>
<dbReference type="HAMAP" id="MF_00323">
    <property type="entry name" value="Ferrochelatase"/>
    <property type="match status" value="1"/>
</dbReference>
<feature type="binding site" evidence="6">
    <location>
        <position position="185"/>
    </location>
    <ligand>
        <name>Fe(2+)</name>
        <dbReference type="ChEBI" id="CHEBI:29033"/>
    </ligand>
</feature>
<comment type="catalytic activity">
    <reaction evidence="5">
        <text>Fe-coproporphyrin III + 2 H(+) = coproporphyrin III + Fe(2+)</text>
        <dbReference type="Rhea" id="RHEA:49572"/>
        <dbReference type="ChEBI" id="CHEBI:15378"/>
        <dbReference type="ChEBI" id="CHEBI:29033"/>
        <dbReference type="ChEBI" id="CHEBI:68438"/>
        <dbReference type="ChEBI" id="CHEBI:131725"/>
        <dbReference type="EC" id="4.99.1.9"/>
    </reaction>
    <physiologicalReaction direction="right-to-left" evidence="5">
        <dbReference type="Rhea" id="RHEA:49574"/>
    </physiologicalReaction>
</comment>
<dbReference type="AlphaFoldDB" id="A0A1F6CFQ8"/>
<dbReference type="PANTHER" id="PTHR11108">
    <property type="entry name" value="FERROCHELATASE"/>
    <property type="match status" value="1"/>
</dbReference>
<dbReference type="GO" id="GO:0004325">
    <property type="term" value="F:ferrochelatase activity"/>
    <property type="evidence" value="ECO:0007669"/>
    <property type="project" value="UniProtKB-UniRule"/>
</dbReference>
<comment type="catalytic activity">
    <reaction evidence="6">
        <text>heme b + 2 H(+) = protoporphyrin IX + Fe(2+)</text>
        <dbReference type="Rhea" id="RHEA:22584"/>
        <dbReference type="ChEBI" id="CHEBI:15378"/>
        <dbReference type="ChEBI" id="CHEBI:29033"/>
        <dbReference type="ChEBI" id="CHEBI:57306"/>
        <dbReference type="ChEBI" id="CHEBI:60344"/>
        <dbReference type="EC" id="4.98.1.1"/>
    </reaction>
</comment>
<keyword evidence="4 6" id="KW-0627">Porphyrin biosynthesis</keyword>
<dbReference type="InterPro" id="IPR033644">
    <property type="entry name" value="Ferrochelatase_C"/>
</dbReference>
<comment type="similarity">
    <text evidence="6 7">Belongs to the ferrochelatase family.</text>
</comment>
<dbReference type="InterPro" id="IPR033659">
    <property type="entry name" value="Ferrochelatase_N"/>
</dbReference>
<dbReference type="Gene3D" id="3.40.50.1400">
    <property type="match status" value="2"/>
</dbReference>
<evidence type="ECO:0000256" key="3">
    <source>
        <dbReference type="ARBA" id="ARBA00023239"/>
    </source>
</evidence>